<dbReference type="NCBIfam" id="TIGR00797">
    <property type="entry name" value="matE"/>
    <property type="match status" value="1"/>
</dbReference>
<dbReference type="Proteomes" id="UP000002415">
    <property type="component" value="Chromosome"/>
</dbReference>
<dbReference type="GO" id="GO:0005886">
    <property type="term" value="C:plasma membrane"/>
    <property type="evidence" value="ECO:0007669"/>
    <property type="project" value="UniProtKB-SubCell"/>
</dbReference>
<keyword evidence="8 10" id="KW-0472">Membrane</keyword>
<dbReference type="Pfam" id="PF01554">
    <property type="entry name" value="MatE"/>
    <property type="match status" value="2"/>
</dbReference>
<keyword evidence="5 10" id="KW-0812">Transmembrane</keyword>
<dbReference type="OrthoDB" id="9776324at2"/>
<feature type="transmembrane region" description="Helical" evidence="10">
    <location>
        <begin position="120"/>
        <end position="138"/>
    </location>
</feature>
<feature type="transmembrane region" description="Helical" evidence="10">
    <location>
        <begin position="150"/>
        <end position="168"/>
    </location>
</feature>
<evidence type="ECO:0000313" key="11">
    <source>
        <dbReference type="EMBL" id="ABS60173.1"/>
    </source>
</evidence>
<evidence type="ECO:0000256" key="2">
    <source>
        <dbReference type="ARBA" id="ARBA00022448"/>
    </source>
</evidence>
<evidence type="ECO:0000256" key="6">
    <source>
        <dbReference type="ARBA" id="ARBA00022989"/>
    </source>
</evidence>
<evidence type="ECO:0000256" key="4">
    <source>
        <dbReference type="ARBA" id="ARBA00022475"/>
    </source>
</evidence>
<feature type="transmembrane region" description="Helical" evidence="10">
    <location>
        <begin position="274"/>
        <end position="296"/>
    </location>
</feature>
<accession>A7HJU0</accession>
<keyword evidence="7" id="KW-0406">Ion transport</keyword>
<dbReference type="PIRSF" id="PIRSF006603">
    <property type="entry name" value="DinF"/>
    <property type="match status" value="1"/>
</dbReference>
<reference evidence="11 12" key="1">
    <citation type="submission" date="2007-07" db="EMBL/GenBank/DDBJ databases">
        <title>Complete sequence of Fervidobacterium nodosum Rt17-B1.</title>
        <authorList>
            <consortium name="US DOE Joint Genome Institute"/>
            <person name="Copeland A."/>
            <person name="Lucas S."/>
            <person name="Lapidus A."/>
            <person name="Barry K."/>
            <person name="Glavina del Rio T."/>
            <person name="Dalin E."/>
            <person name="Tice H."/>
            <person name="Pitluck S."/>
            <person name="Saunders E."/>
            <person name="Brettin T."/>
            <person name="Bruce D."/>
            <person name="Detter J.C."/>
            <person name="Han C."/>
            <person name="Schmutz J."/>
            <person name="Larimer F."/>
            <person name="Land M."/>
            <person name="Hauser L."/>
            <person name="Kyrpides N."/>
            <person name="Mikhailova N."/>
            <person name="Nelson K."/>
            <person name="Gogarten J.P."/>
            <person name="Noll K."/>
            <person name="Richardson P."/>
        </authorList>
    </citation>
    <scope>NUCLEOTIDE SEQUENCE [LARGE SCALE GENOMIC DNA]</scope>
    <source>
        <strain evidence="12">ATCC 35602 / DSM 5306 / Rt17-B1</strain>
    </source>
</reference>
<evidence type="ECO:0000256" key="5">
    <source>
        <dbReference type="ARBA" id="ARBA00022692"/>
    </source>
</evidence>
<protein>
    <recommendedName>
        <fullName evidence="9">Multidrug-efflux transporter</fullName>
    </recommendedName>
</protein>
<gene>
    <name evidence="11" type="ordered locus">Fnod_0308</name>
</gene>
<comment type="subcellular location">
    <subcellularLocation>
        <location evidence="1">Cell membrane</location>
        <topology evidence="1">Multi-pass membrane protein</topology>
    </subcellularLocation>
</comment>
<keyword evidence="12" id="KW-1185">Reference proteome</keyword>
<dbReference type="AlphaFoldDB" id="A7HJU0"/>
<feature type="transmembrane region" description="Helical" evidence="10">
    <location>
        <begin position="188"/>
        <end position="208"/>
    </location>
</feature>
<dbReference type="InterPro" id="IPR050222">
    <property type="entry name" value="MATE_MdtK"/>
</dbReference>
<dbReference type="InterPro" id="IPR048279">
    <property type="entry name" value="MdtK-like"/>
</dbReference>
<dbReference type="EMBL" id="CP000771">
    <property type="protein sequence ID" value="ABS60173.1"/>
    <property type="molecule type" value="Genomic_DNA"/>
</dbReference>
<proteinExistence type="predicted"/>
<keyword evidence="4" id="KW-1003">Cell membrane</keyword>
<evidence type="ECO:0000256" key="8">
    <source>
        <dbReference type="ARBA" id="ARBA00023136"/>
    </source>
</evidence>
<evidence type="ECO:0000256" key="10">
    <source>
        <dbReference type="SAM" id="Phobius"/>
    </source>
</evidence>
<feature type="transmembrane region" description="Helical" evidence="10">
    <location>
        <begin position="379"/>
        <end position="399"/>
    </location>
</feature>
<evidence type="ECO:0000256" key="9">
    <source>
        <dbReference type="ARBA" id="ARBA00031636"/>
    </source>
</evidence>
<evidence type="ECO:0000313" key="12">
    <source>
        <dbReference type="Proteomes" id="UP000002415"/>
    </source>
</evidence>
<dbReference type="GO" id="GO:0006811">
    <property type="term" value="P:monoatomic ion transport"/>
    <property type="evidence" value="ECO:0007669"/>
    <property type="project" value="UniProtKB-KW"/>
</dbReference>
<name>A7HJU0_FERNB</name>
<dbReference type="eggNOG" id="COG0534">
    <property type="taxonomic scope" value="Bacteria"/>
</dbReference>
<dbReference type="RefSeq" id="WP_011993495.1">
    <property type="nucleotide sequence ID" value="NC_009718.1"/>
</dbReference>
<dbReference type="GO" id="GO:0042910">
    <property type="term" value="F:xenobiotic transmembrane transporter activity"/>
    <property type="evidence" value="ECO:0007669"/>
    <property type="project" value="InterPro"/>
</dbReference>
<dbReference type="InterPro" id="IPR002528">
    <property type="entry name" value="MATE_fam"/>
</dbReference>
<feature type="transmembrane region" description="Helical" evidence="10">
    <location>
        <begin position="411"/>
        <end position="431"/>
    </location>
</feature>
<feature type="transmembrane region" description="Helical" evidence="10">
    <location>
        <begin position="39"/>
        <end position="62"/>
    </location>
</feature>
<keyword evidence="3" id="KW-0050">Antiport</keyword>
<dbReference type="KEGG" id="fno:Fnod_0308"/>
<evidence type="ECO:0000256" key="7">
    <source>
        <dbReference type="ARBA" id="ARBA00023065"/>
    </source>
</evidence>
<dbReference type="CDD" id="cd13137">
    <property type="entry name" value="MATE_NorM_like"/>
    <property type="match status" value="1"/>
</dbReference>
<reference evidence="11 12" key="2">
    <citation type="journal article" date="2009" name="Proc. Natl. Acad. Sci. U.S.A.">
        <title>On the chimeric nature, thermophilic origin, and phylogenetic placement of the Thermotogales.</title>
        <authorList>
            <person name="Zhaxybayeva O."/>
            <person name="Swithers K.S."/>
            <person name="Lapierre P."/>
            <person name="Fournier G.P."/>
            <person name="Bickhart D.M."/>
            <person name="DeBoy R.T."/>
            <person name="Nelson K.E."/>
            <person name="Nesbo C.L."/>
            <person name="Doolittle W.F."/>
            <person name="Gogarten J.P."/>
            <person name="Noll K.M."/>
        </authorList>
    </citation>
    <scope>NUCLEOTIDE SEQUENCE [LARGE SCALE GENOMIC DNA]</scope>
    <source>
        <strain evidence="12">ATCC 35602 / DSM 5306 / Rt17-B1</strain>
    </source>
</reference>
<organism evidence="11 12">
    <name type="scientific">Fervidobacterium nodosum (strain ATCC 35602 / DSM 5306 / Rt17-B1)</name>
    <dbReference type="NCBI Taxonomy" id="381764"/>
    <lineage>
        <taxon>Bacteria</taxon>
        <taxon>Thermotogati</taxon>
        <taxon>Thermotogota</taxon>
        <taxon>Thermotogae</taxon>
        <taxon>Thermotogales</taxon>
        <taxon>Fervidobacteriaceae</taxon>
        <taxon>Fervidobacterium</taxon>
    </lineage>
</organism>
<feature type="transmembrane region" description="Helical" evidence="10">
    <location>
        <begin position="82"/>
        <end position="100"/>
    </location>
</feature>
<sequence length="441" mass="49262">MFKLALPSIVGSVMQSMYDIVDLFWIGRLSSKAIAGVTLFSTIFWIVEILNEIIGTSSVSMISQSYGKGDKKLTSKIIEQTLIFKGFVAVLASAILLVVLKPLMNFYTKDTEVVKAAIDYGYIRVFFMFAFFMTYSTFTALRNIGSAHLAMVNMVTGSIVNIFLDPIFMFDRVPFINIRGFNLGISGAAWATVVSTFISLGLGLFFLFRGVKDVKISLKGLFVLDWKIDAKLMTIGLPTGGEMLLRTLSYAFLIKFASGFGSEYISTIGILERIIGFSNIPIFGLSMATSTLVGFFLGKDDEKEAKNIVFVSLLYGLLIISIAVVVLITLRSNIYLFFTNDMNVIRIGSQGSLIVVPTLLFTTVSWLLSSGFFGAGLTIFTFISSFLSRWAIMIPYLFITVSILKLSAINFWLSFMMAELFEMFLVLYFFMKYPWTKKRVV</sequence>
<feature type="transmembrane region" description="Helical" evidence="10">
    <location>
        <begin position="351"/>
        <end position="373"/>
    </location>
</feature>
<dbReference type="GO" id="GO:0015297">
    <property type="term" value="F:antiporter activity"/>
    <property type="evidence" value="ECO:0007669"/>
    <property type="project" value="UniProtKB-KW"/>
</dbReference>
<dbReference type="STRING" id="381764.Fnod_0308"/>
<keyword evidence="6 10" id="KW-1133">Transmembrane helix</keyword>
<dbReference type="HOGENOM" id="CLU_012893_5_3_0"/>
<evidence type="ECO:0000256" key="1">
    <source>
        <dbReference type="ARBA" id="ARBA00004651"/>
    </source>
</evidence>
<evidence type="ECO:0000256" key="3">
    <source>
        <dbReference type="ARBA" id="ARBA00022449"/>
    </source>
</evidence>
<feature type="transmembrane region" description="Helical" evidence="10">
    <location>
        <begin position="308"/>
        <end position="330"/>
    </location>
</feature>
<keyword evidence="2" id="KW-0813">Transport</keyword>
<dbReference type="PANTHER" id="PTHR43298:SF2">
    <property type="entry name" value="FMN_FAD EXPORTER YEEO-RELATED"/>
    <property type="match status" value="1"/>
</dbReference>
<dbReference type="PANTHER" id="PTHR43298">
    <property type="entry name" value="MULTIDRUG RESISTANCE PROTEIN NORM-RELATED"/>
    <property type="match status" value="1"/>
</dbReference>